<dbReference type="PANTHER" id="PTHR11319">
    <property type="entry name" value="G PROTEIN-COUPLED RECEPTOR-RELATED"/>
    <property type="match status" value="1"/>
</dbReference>
<dbReference type="Pfam" id="PF13229">
    <property type="entry name" value="Beta_helix"/>
    <property type="match status" value="1"/>
</dbReference>
<evidence type="ECO:0000256" key="1">
    <source>
        <dbReference type="SAM" id="MobiDB-lite"/>
    </source>
</evidence>
<comment type="caution">
    <text evidence="4">The sequence shown here is derived from an EMBL/GenBank/DDBJ whole genome shotgun (WGS) entry which is preliminary data.</text>
</comment>
<dbReference type="InterPro" id="IPR011050">
    <property type="entry name" value="Pectin_lyase_fold/virulence"/>
</dbReference>
<evidence type="ECO:0000313" key="4">
    <source>
        <dbReference type="EMBL" id="MDT0532065.1"/>
    </source>
</evidence>
<protein>
    <recommendedName>
        <fullName evidence="3">Right handed beta helix domain-containing protein</fullName>
    </recommendedName>
</protein>
<keyword evidence="5" id="KW-1185">Reference proteome</keyword>
<keyword evidence="2" id="KW-0812">Transmembrane</keyword>
<dbReference type="InterPro" id="IPR039448">
    <property type="entry name" value="Beta_helix"/>
</dbReference>
<dbReference type="SUPFAM" id="SSF51126">
    <property type="entry name" value="Pectin lyase-like"/>
    <property type="match status" value="1"/>
</dbReference>
<feature type="transmembrane region" description="Helical" evidence="2">
    <location>
        <begin position="22"/>
        <end position="43"/>
    </location>
</feature>
<feature type="compositionally biased region" description="Basic and acidic residues" evidence="1">
    <location>
        <begin position="68"/>
        <end position="104"/>
    </location>
</feature>
<organism evidence="4 5">
    <name type="scientific">Micromonospora reichwaldensis</name>
    <dbReference type="NCBI Taxonomy" id="3075516"/>
    <lineage>
        <taxon>Bacteria</taxon>
        <taxon>Bacillati</taxon>
        <taxon>Actinomycetota</taxon>
        <taxon>Actinomycetes</taxon>
        <taxon>Micromonosporales</taxon>
        <taxon>Micromonosporaceae</taxon>
        <taxon>Micromonospora</taxon>
    </lineage>
</organism>
<dbReference type="EMBL" id="JAVRFL010000033">
    <property type="protein sequence ID" value="MDT0532065.1"/>
    <property type="molecule type" value="Genomic_DNA"/>
</dbReference>
<feature type="region of interest" description="Disordered" evidence="1">
    <location>
        <begin position="62"/>
        <end position="104"/>
    </location>
</feature>
<evidence type="ECO:0000313" key="5">
    <source>
        <dbReference type="Proteomes" id="UP001180973"/>
    </source>
</evidence>
<dbReference type="RefSeq" id="WP_311413851.1">
    <property type="nucleotide sequence ID" value="NZ_JAVRFL010000033.1"/>
</dbReference>
<evidence type="ECO:0000256" key="2">
    <source>
        <dbReference type="SAM" id="Phobius"/>
    </source>
</evidence>
<dbReference type="Proteomes" id="UP001180973">
    <property type="component" value="Unassembled WGS sequence"/>
</dbReference>
<reference evidence="4" key="1">
    <citation type="submission" date="2023-09" db="EMBL/GenBank/DDBJ databases">
        <title>30 novel species of actinomycetes from the DSMZ collection.</title>
        <authorList>
            <person name="Nouioui I."/>
        </authorList>
    </citation>
    <scope>NUCLEOTIDE SEQUENCE</scope>
    <source>
        <strain evidence="4">DSM 115977</strain>
    </source>
</reference>
<keyword evidence="2" id="KW-0472">Membrane</keyword>
<accession>A0ABU2X1L3</accession>
<feature type="domain" description="Right handed beta helix" evidence="3">
    <location>
        <begin position="350"/>
        <end position="493"/>
    </location>
</feature>
<name>A0ABU2X1L3_9ACTN</name>
<evidence type="ECO:0000259" key="3">
    <source>
        <dbReference type="Pfam" id="PF13229"/>
    </source>
</evidence>
<proteinExistence type="predicted"/>
<sequence>MSNYLTNNDSEQPAAPKRRRKLWLASGVAGLTGVVSLAAVGVATGAGAVGADGLKWATAQVSMDGDQDADRGKEGREGEKGHEGGEGRDRDHKDRDHKERGKEVPCDSDKLIQAIVYANANHGGVFELAKDCTYTLTRHDYYGNGLPVIEQPITLKGHDTKIVRDATAEQFRIFNVGSGGHLTLKGLTIKNGQTLERKKAETVSAETVWSRYSNSVEATEAAKAGKPYLPLLQAEPKGAAAAKAAAAKAAAAKAGASVLEEPEANDGAGILVQPGGSADIEKSHIVENQAGGSGGGIANFGKTSLRHTTVANNTAFFFGGGILNAGVLKVEESHVKYNKAGIGGGGIANGAPGIFRDDVDGGTVWIDKTDISNNHTIGFGGGLLDIEGNTTIKYSRILDNTALIAGGGIAAADDSQLHLHKVTIAKNTTAGVGGGLALAFGAHVTAEKTEVKENFAAFFGGGVFNLASEVTFRDSEIVGNQAVGPIGIGGGIFNVFGRVNLHDTKVADNVSRFRPGGVFNFGGEVNVDDKSAIKGNKPTNCLGSPSPVENCFG</sequence>
<gene>
    <name evidence="4" type="ORF">RM555_24005</name>
</gene>
<keyword evidence="2" id="KW-1133">Transmembrane helix</keyword>
<dbReference type="PANTHER" id="PTHR11319:SF35">
    <property type="entry name" value="OUTER MEMBRANE PROTEIN PMPC-RELATED"/>
    <property type="match status" value="1"/>
</dbReference>